<keyword evidence="6" id="KW-1267">Proteomics identification</keyword>
<evidence type="ECO:0007829" key="6">
    <source>
        <dbReference type="PeptideAtlas" id="A0A498N0G5"/>
    </source>
</evidence>
<dbReference type="Gene3D" id="3.30.360.10">
    <property type="entry name" value="Dihydrodipicolinate Reductase, domain 2"/>
    <property type="match status" value="2"/>
</dbReference>
<dbReference type="InterPro" id="IPR052112">
    <property type="entry name" value="EGFR_SigReg_Kinase"/>
</dbReference>
<dbReference type="SUPFAM" id="SSF51735">
    <property type="entry name" value="NAD(P)-binding Rossmann-fold domains"/>
    <property type="match status" value="1"/>
</dbReference>
<gene>
    <name evidence="4" type="ORF">ROHU_023504</name>
    <name evidence="3" type="ORF">ROHU_034833</name>
</gene>
<dbReference type="GO" id="GO:0045616">
    <property type="term" value="P:regulation of keratinocyte differentiation"/>
    <property type="evidence" value="ECO:0007669"/>
    <property type="project" value="TreeGrafter"/>
</dbReference>
<feature type="compositionally biased region" description="Polar residues" evidence="1">
    <location>
        <begin position="583"/>
        <end position="592"/>
    </location>
</feature>
<organism evidence="4 5">
    <name type="scientific">Labeo rohita</name>
    <name type="common">Indian major carp</name>
    <name type="synonym">Cyprinus rohita</name>
    <dbReference type="NCBI Taxonomy" id="84645"/>
    <lineage>
        <taxon>Eukaryota</taxon>
        <taxon>Metazoa</taxon>
        <taxon>Chordata</taxon>
        <taxon>Craniata</taxon>
        <taxon>Vertebrata</taxon>
        <taxon>Euteleostomi</taxon>
        <taxon>Actinopterygii</taxon>
        <taxon>Neopterygii</taxon>
        <taxon>Teleostei</taxon>
        <taxon>Ostariophysi</taxon>
        <taxon>Cypriniformes</taxon>
        <taxon>Cyprinidae</taxon>
        <taxon>Labeoninae</taxon>
        <taxon>Labeonini</taxon>
        <taxon>Labeo</taxon>
    </lineage>
</organism>
<dbReference type="PANTHER" id="PTHR14254">
    <property type="entry name" value="GENE 33 POLYPEPTIDE"/>
    <property type="match status" value="1"/>
</dbReference>
<evidence type="ECO:0000259" key="2">
    <source>
        <dbReference type="Pfam" id="PF01408"/>
    </source>
</evidence>
<dbReference type="GO" id="GO:0000166">
    <property type="term" value="F:nucleotide binding"/>
    <property type="evidence" value="ECO:0007669"/>
    <property type="project" value="InterPro"/>
</dbReference>
<evidence type="ECO:0000313" key="5">
    <source>
        <dbReference type="Proteomes" id="UP000290572"/>
    </source>
</evidence>
<dbReference type="Proteomes" id="UP000290572">
    <property type="component" value="Unassembled WGS sequence"/>
</dbReference>
<comment type="caution">
    <text evidence="4">The sequence shown here is derived from an EMBL/GenBank/DDBJ whole genome shotgun (WGS) entry which is preliminary data.</text>
</comment>
<dbReference type="GO" id="GO:0042059">
    <property type="term" value="P:negative regulation of epidermal growth factor receptor signaling pathway"/>
    <property type="evidence" value="ECO:0007669"/>
    <property type="project" value="TreeGrafter"/>
</dbReference>
<evidence type="ECO:0000313" key="3">
    <source>
        <dbReference type="EMBL" id="RXN02657.1"/>
    </source>
</evidence>
<feature type="region of interest" description="Disordered" evidence="1">
    <location>
        <begin position="577"/>
        <end position="673"/>
    </location>
</feature>
<dbReference type="InterPro" id="IPR036291">
    <property type="entry name" value="NAD(P)-bd_dom_sf"/>
</dbReference>
<feature type="domain" description="Gfo/Idh/MocA-like oxidoreductase N-terminal" evidence="2">
    <location>
        <begin position="18"/>
        <end position="117"/>
    </location>
</feature>
<reference evidence="4 5" key="1">
    <citation type="submission" date="2018-03" db="EMBL/GenBank/DDBJ databases">
        <title>Draft genome sequence of Rohu Carp (Labeo rohita).</title>
        <authorList>
            <person name="Das P."/>
            <person name="Kushwaha B."/>
            <person name="Joshi C.G."/>
            <person name="Kumar D."/>
            <person name="Nagpure N.S."/>
            <person name="Sahoo L."/>
            <person name="Das S.P."/>
            <person name="Bit A."/>
            <person name="Patnaik S."/>
            <person name="Meher P.K."/>
            <person name="Jayasankar P."/>
            <person name="Koringa P.G."/>
            <person name="Patel N.V."/>
            <person name="Hinsu A.T."/>
            <person name="Kumar R."/>
            <person name="Pandey M."/>
            <person name="Agarwal S."/>
            <person name="Srivastava S."/>
            <person name="Singh M."/>
            <person name="Iquebal M.A."/>
            <person name="Jaiswal S."/>
            <person name="Angadi U.B."/>
            <person name="Kumar N."/>
            <person name="Raza M."/>
            <person name="Shah T.M."/>
            <person name="Rai A."/>
            <person name="Jena J.K."/>
        </authorList>
    </citation>
    <scope>NUCLEOTIDE SEQUENCE [LARGE SCALE GENOMIC DNA]</scope>
    <source>
        <strain evidence="4">DASCIFA01</strain>
        <tissue evidence="4">Testis</tissue>
    </source>
</reference>
<evidence type="ECO:0000256" key="1">
    <source>
        <dbReference type="SAM" id="MobiDB-lite"/>
    </source>
</evidence>
<keyword evidence="5" id="KW-1185">Reference proteome</keyword>
<proteinExistence type="evidence at protein level"/>
<accession>A0A498N0G5</accession>
<dbReference type="Pfam" id="PF01408">
    <property type="entry name" value="GFO_IDH_MocA"/>
    <property type="match status" value="1"/>
</dbReference>
<feature type="compositionally biased region" description="Polar residues" evidence="1">
    <location>
        <begin position="603"/>
        <end position="616"/>
    </location>
</feature>
<dbReference type="SUPFAM" id="SSF55347">
    <property type="entry name" value="Glyceraldehyde-3-phosphate dehydrogenase-like, C-terminal domain"/>
    <property type="match status" value="2"/>
</dbReference>
<dbReference type="EMBL" id="QBIY01013496">
    <property type="protein sequence ID" value="RXN02657.1"/>
    <property type="molecule type" value="Genomic_DNA"/>
</dbReference>
<keyword evidence="4" id="KW-0675">Receptor</keyword>
<sequence length="762" mass="85179">MYSVLNQQGSAIMSSPVDVIVVGAGNRGDNYSGYAVIFPDRMRVVGIADPRDFPRKKLQARHKVADENTFNDWRCIAEREKFADAVLICTPDRLHKDPAVALAKKGYHVLLEKPMAELIDSGVIGDVIHIQHLEPVGFYHFAHSFVRGNWRNEAESSFALLAKSCHDLDLIHHWAGGRRCIKVSSFGSLSHFTKENKGGVGWPVSVICSNSVPDIESVTEALRTGPYGRCVYECDNDVCSNQVVNMEFEGGLTAAFSMVAFTEEICNRKTSIYGSKGELSCNGDEINVFDFLTGKTTKHTADTRVPHNFGAGGHGAADYHLIDSFIAAVKELIDSRVIGDVIHIQHLKPVGFYHFAHSFVRGNWRNEAESFFALLGLSCNDLDLIHHWVGGRRIKEGGDPHRPELASTLLHIMASAQPYWDQHHDHDDTMDKLFFGFGSESMDHSLRMYQQNSTNVGFERKTSGSCSPCLSPKTPNPTQLLFSSQCHPPVGDQVVPSLQKLSVYEHVPPCSPRRTTKPLPPLPDIGDLSSDEAEDNEVEFFSNASESQCLVPKTPSFQYGLPGRRSFRGHGQINFAYNEGPQWEQTVTQNQDRPQRRLHRSHSGPSGSFKATNFRTTGLHHSPHSHPQEKPEVPPRVPIRPRFSETTDRRRPSINDFDADKPPKVPPREPIPQVIPRAISPKSLPIYVNGVMPPTQSFAPYPEYVSKAQHRQSCEGLPPPRSPCILPIMEDGKKVSSTHYFLLPHRPGYLDKFERFFKESDS</sequence>
<dbReference type="PANTHER" id="PTHR14254:SF5">
    <property type="entry name" value="ERBB RECEPTOR FEEDBACK INHIBITOR 1"/>
    <property type="match status" value="1"/>
</dbReference>
<dbReference type="Gene3D" id="3.40.50.720">
    <property type="entry name" value="NAD(P)-binding Rossmann-like Domain"/>
    <property type="match status" value="1"/>
</dbReference>
<evidence type="ECO:0000313" key="4">
    <source>
        <dbReference type="EMBL" id="RXN22375.1"/>
    </source>
</evidence>
<protein>
    <submittedName>
        <fullName evidence="4">ERBB receptor feedback inhibitor 1-like protein</fullName>
    </submittedName>
</protein>
<name>A0A498N0G5_LABRO</name>
<dbReference type="EMBL" id="QBIY01012595">
    <property type="protein sequence ID" value="RXN22375.1"/>
    <property type="molecule type" value="Genomic_DNA"/>
</dbReference>
<dbReference type="STRING" id="84645.A0A498N0G5"/>
<feature type="compositionally biased region" description="Basic and acidic residues" evidence="1">
    <location>
        <begin position="642"/>
        <end position="667"/>
    </location>
</feature>
<dbReference type="AlphaFoldDB" id="A0A498N0G5"/>
<dbReference type="InterPro" id="IPR000683">
    <property type="entry name" value="Gfo/Idh/MocA-like_OxRdtase_N"/>
</dbReference>